<protein>
    <submittedName>
        <fullName evidence="1">Uncharacterized protein</fullName>
    </submittedName>
</protein>
<proteinExistence type="predicted"/>
<dbReference type="EMBL" id="NBIV01000069">
    <property type="protein sequence ID" value="PXF45145.1"/>
    <property type="molecule type" value="Genomic_DNA"/>
</dbReference>
<dbReference type="Proteomes" id="UP000247409">
    <property type="component" value="Unassembled WGS sequence"/>
</dbReference>
<comment type="caution">
    <text evidence="1">The sequence shown here is derived from an EMBL/GenBank/DDBJ whole genome shotgun (WGS) entry which is preliminary data.</text>
</comment>
<sequence>MDSTKGNSGGMCGLHTVENASMEFVRNMESSLEREIVSVSKNIFELNSGVFALAETSQLGICTLVCVMDHNRPKFEQ</sequence>
<organism evidence="1 2">
    <name type="scientific">Gracilariopsis chorda</name>
    <dbReference type="NCBI Taxonomy" id="448386"/>
    <lineage>
        <taxon>Eukaryota</taxon>
        <taxon>Rhodophyta</taxon>
        <taxon>Florideophyceae</taxon>
        <taxon>Rhodymeniophycidae</taxon>
        <taxon>Gracilariales</taxon>
        <taxon>Gracilariaceae</taxon>
        <taxon>Gracilariopsis</taxon>
    </lineage>
</organism>
<name>A0A2V3ISP1_9FLOR</name>
<keyword evidence="2" id="KW-1185">Reference proteome</keyword>
<dbReference type="AlphaFoldDB" id="A0A2V3ISP1"/>
<evidence type="ECO:0000313" key="1">
    <source>
        <dbReference type="EMBL" id="PXF45145.1"/>
    </source>
</evidence>
<evidence type="ECO:0000313" key="2">
    <source>
        <dbReference type="Proteomes" id="UP000247409"/>
    </source>
</evidence>
<reference evidence="1 2" key="1">
    <citation type="journal article" date="2018" name="Mol. Biol. Evol.">
        <title>Analysis of the draft genome of the red seaweed Gracilariopsis chorda provides insights into genome size evolution in Rhodophyta.</title>
        <authorList>
            <person name="Lee J."/>
            <person name="Yang E.C."/>
            <person name="Graf L."/>
            <person name="Yang J.H."/>
            <person name="Qiu H."/>
            <person name="Zel Zion U."/>
            <person name="Chan C.X."/>
            <person name="Stephens T.G."/>
            <person name="Weber A.P.M."/>
            <person name="Boo G.H."/>
            <person name="Boo S.M."/>
            <person name="Kim K.M."/>
            <person name="Shin Y."/>
            <person name="Jung M."/>
            <person name="Lee S.J."/>
            <person name="Yim H.S."/>
            <person name="Lee J.H."/>
            <person name="Bhattacharya D."/>
            <person name="Yoon H.S."/>
        </authorList>
    </citation>
    <scope>NUCLEOTIDE SEQUENCE [LARGE SCALE GENOMIC DNA]</scope>
    <source>
        <strain evidence="1 2">SKKU-2015</strain>
        <tissue evidence="1">Whole body</tissue>
    </source>
</reference>
<gene>
    <name evidence="1" type="ORF">BWQ96_05119</name>
</gene>
<accession>A0A2V3ISP1</accession>